<feature type="non-terminal residue" evidence="3">
    <location>
        <position position="159"/>
    </location>
</feature>
<reference evidence="3" key="1">
    <citation type="submission" date="2015-11" db="EMBL/GenBank/DDBJ databases">
        <title>De novo transcriptome assembly of four potential Pierce s Disease insect vectors from Arizona vineyards.</title>
        <authorList>
            <person name="Tassone E.E."/>
        </authorList>
    </citation>
    <scope>NUCLEOTIDE SEQUENCE</scope>
</reference>
<feature type="non-terminal residue" evidence="3">
    <location>
        <position position="1"/>
    </location>
</feature>
<dbReference type="InterPro" id="IPR050934">
    <property type="entry name" value="ITIH"/>
</dbReference>
<dbReference type="InterPro" id="IPR013694">
    <property type="entry name" value="VIT"/>
</dbReference>
<organism evidence="3">
    <name type="scientific">Cuerna arida</name>
    <dbReference type="NCBI Taxonomy" id="1464854"/>
    <lineage>
        <taxon>Eukaryota</taxon>
        <taxon>Metazoa</taxon>
        <taxon>Ecdysozoa</taxon>
        <taxon>Arthropoda</taxon>
        <taxon>Hexapoda</taxon>
        <taxon>Insecta</taxon>
        <taxon>Pterygota</taxon>
        <taxon>Neoptera</taxon>
        <taxon>Paraneoptera</taxon>
        <taxon>Hemiptera</taxon>
        <taxon>Auchenorrhyncha</taxon>
        <taxon>Membracoidea</taxon>
        <taxon>Cicadellidae</taxon>
        <taxon>Cicadellinae</taxon>
        <taxon>Proconiini</taxon>
        <taxon>Cuerna</taxon>
    </lineage>
</organism>
<feature type="transmembrane region" description="Helical" evidence="1">
    <location>
        <begin position="12"/>
        <end position="30"/>
    </location>
</feature>
<dbReference type="SMART" id="SM00609">
    <property type="entry name" value="VIT"/>
    <property type="match status" value="1"/>
</dbReference>
<protein>
    <recommendedName>
        <fullName evidence="2">VIT domain-containing protein</fullName>
    </recommendedName>
</protein>
<dbReference type="PANTHER" id="PTHR10338">
    <property type="entry name" value="INTER-ALPHA-TRYPSIN INHIBITOR HEAVY CHAIN FAMILY MEMBER"/>
    <property type="match status" value="1"/>
</dbReference>
<name>A0A1B6GXH4_9HEMI</name>
<dbReference type="AlphaFoldDB" id="A0A1B6GXH4"/>
<dbReference type="Pfam" id="PF08487">
    <property type="entry name" value="VIT"/>
    <property type="match status" value="1"/>
</dbReference>
<evidence type="ECO:0000313" key="3">
    <source>
        <dbReference type="EMBL" id="JAS67121.1"/>
    </source>
</evidence>
<dbReference type="EMBL" id="GECZ01002648">
    <property type="protein sequence ID" value="JAS67121.1"/>
    <property type="molecule type" value="Transcribed_RNA"/>
</dbReference>
<dbReference type="PANTHER" id="PTHR10338:SF108">
    <property type="entry name" value="INTER-ALPHA-TRYPSIN INHIBITOR HEAVY CHAIN H4-LIKE PROTEIN"/>
    <property type="match status" value="1"/>
</dbReference>
<gene>
    <name evidence="3" type="ORF">g.1712</name>
</gene>
<dbReference type="PROSITE" id="PS51468">
    <property type="entry name" value="VIT"/>
    <property type="match status" value="1"/>
</dbReference>
<evidence type="ECO:0000259" key="2">
    <source>
        <dbReference type="PROSITE" id="PS51468"/>
    </source>
</evidence>
<keyword evidence="1" id="KW-0472">Membrane</keyword>
<keyword evidence="1" id="KW-1133">Transmembrane helix</keyword>
<accession>A0A1B6GXH4</accession>
<sequence>FIGVSYYQVDMAWLAAMVLAVAVSLGNYGNAQVTQGPIMRAFHVLSDIKYHYAITRVFCRFENPSAQAGEASFIVTLPDSAFISDFVMEENRIVYRGQMRKKVDYNSALKAGQSAGRVALDARDSNQFMISVNIAAQGKATFNLTYEQRLTRHLSLYTN</sequence>
<keyword evidence="1" id="KW-0812">Transmembrane</keyword>
<evidence type="ECO:0000256" key="1">
    <source>
        <dbReference type="SAM" id="Phobius"/>
    </source>
</evidence>
<proteinExistence type="predicted"/>
<feature type="domain" description="VIT" evidence="2">
    <location>
        <begin position="23"/>
        <end position="148"/>
    </location>
</feature>